<keyword evidence="2" id="KW-1185">Reference proteome</keyword>
<comment type="caution">
    <text evidence="1">The sequence shown here is derived from an EMBL/GenBank/DDBJ whole genome shotgun (WGS) entry which is preliminary data.</text>
</comment>
<dbReference type="Proteomes" id="UP000272503">
    <property type="component" value="Unassembled WGS sequence"/>
</dbReference>
<dbReference type="OrthoDB" id="5098497at2"/>
<accession>A0A3L7AC39</accession>
<name>A0A3L7AC39_9MICO</name>
<proteinExistence type="predicted"/>
<dbReference type="AlphaFoldDB" id="A0A3L7AC39"/>
<gene>
    <name evidence="1" type="ORF">D9V32_04815</name>
</gene>
<organism evidence="1 2">
    <name type="scientific">Mycetocola tolaasinivorans</name>
    <dbReference type="NCBI Taxonomy" id="76635"/>
    <lineage>
        <taxon>Bacteria</taxon>
        <taxon>Bacillati</taxon>
        <taxon>Actinomycetota</taxon>
        <taxon>Actinomycetes</taxon>
        <taxon>Micrococcales</taxon>
        <taxon>Microbacteriaceae</taxon>
        <taxon>Mycetocola</taxon>
    </lineage>
</organism>
<protein>
    <submittedName>
        <fullName evidence="1">Uncharacterized protein</fullName>
    </submittedName>
</protein>
<evidence type="ECO:0000313" key="1">
    <source>
        <dbReference type="EMBL" id="RLP76952.1"/>
    </source>
</evidence>
<reference evidence="1 2" key="1">
    <citation type="submission" date="2018-10" db="EMBL/GenBank/DDBJ databases">
        <authorList>
            <person name="Li J."/>
        </authorList>
    </citation>
    <scope>NUCLEOTIDE SEQUENCE [LARGE SCALE GENOMIC DNA]</scope>
    <source>
        <strain evidence="1 2">IF 016277</strain>
    </source>
</reference>
<dbReference type="EMBL" id="RCUX01000003">
    <property type="protein sequence ID" value="RLP76952.1"/>
    <property type="molecule type" value="Genomic_DNA"/>
</dbReference>
<dbReference type="RefSeq" id="WP_121647761.1">
    <property type="nucleotide sequence ID" value="NZ_RCUX01000003.1"/>
</dbReference>
<evidence type="ECO:0000313" key="2">
    <source>
        <dbReference type="Proteomes" id="UP000272503"/>
    </source>
</evidence>
<sequence length="158" mass="17695">MGDAIAQLGPEWDRAEKRCSGETQSEKLPSMGIYTETELSLVDRGMDESYRALLASGVYRDEWEKWAGCITEAGLVPDPDRATLSPIIDFDGDAEVLIRQAIIDTACKERLGTMQRIVDFEAEVQSRFIARNEGALLRHQAEAREIVEKARTIITEGY</sequence>